<reference evidence="1 2" key="1">
    <citation type="submission" date="2024-06" db="EMBL/GenBank/DDBJ databases">
        <title>The Natural Products Discovery Center: Release of the First 8490 Sequenced Strains for Exploring Actinobacteria Biosynthetic Diversity.</title>
        <authorList>
            <person name="Kalkreuter E."/>
            <person name="Kautsar S.A."/>
            <person name="Yang D."/>
            <person name="Bader C.D."/>
            <person name="Teijaro C.N."/>
            <person name="Fluegel L."/>
            <person name="Davis C.M."/>
            <person name="Simpson J.R."/>
            <person name="Lauterbach L."/>
            <person name="Steele A.D."/>
            <person name="Gui C."/>
            <person name="Meng S."/>
            <person name="Li G."/>
            <person name="Viehrig K."/>
            <person name="Ye F."/>
            <person name="Su P."/>
            <person name="Kiefer A.F."/>
            <person name="Nichols A."/>
            <person name="Cepeda A.J."/>
            <person name="Yan W."/>
            <person name="Fan B."/>
            <person name="Jiang Y."/>
            <person name="Adhikari A."/>
            <person name="Zheng C.-J."/>
            <person name="Schuster L."/>
            <person name="Cowan T.M."/>
            <person name="Smanski M.J."/>
            <person name="Chevrette M.G."/>
            <person name="De Carvalho L.P.S."/>
            <person name="Shen B."/>
        </authorList>
    </citation>
    <scope>NUCLEOTIDE SEQUENCE [LARGE SCALE GENOMIC DNA]</scope>
    <source>
        <strain evidence="1 2">NPDC052347</strain>
    </source>
</reference>
<dbReference type="Proteomes" id="UP001552594">
    <property type="component" value="Unassembled WGS sequence"/>
</dbReference>
<protein>
    <submittedName>
        <fullName evidence="1">Uncharacterized protein</fullName>
    </submittedName>
</protein>
<comment type="caution">
    <text evidence="1">The sequence shown here is derived from an EMBL/GenBank/DDBJ whole genome shotgun (WGS) entry which is preliminary data.</text>
</comment>
<accession>A0ABV3K4W0</accession>
<dbReference type="RefSeq" id="WP_241561021.1">
    <property type="nucleotide sequence ID" value="NZ_JBFAUK010000029.1"/>
</dbReference>
<organism evidence="1 2">
    <name type="scientific">Streptomyces orinoci</name>
    <name type="common">Streptoverticillium orinoci</name>
    <dbReference type="NCBI Taxonomy" id="67339"/>
    <lineage>
        <taxon>Bacteria</taxon>
        <taxon>Bacillati</taxon>
        <taxon>Actinomycetota</taxon>
        <taxon>Actinomycetes</taxon>
        <taxon>Kitasatosporales</taxon>
        <taxon>Streptomycetaceae</taxon>
        <taxon>Streptomyces</taxon>
    </lineage>
</organism>
<dbReference type="Gene3D" id="3.30.360.10">
    <property type="entry name" value="Dihydrodipicolinate Reductase, domain 2"/>
    <property type="match status" value="1"/>
</dbReference>
<dbReference type="EMBL" id="JBFAUK010000029">
    <property type="protein sequence ID" value="MEV5510191.1"/>
    <property type="molecule type" value="Genomic_DNA"/>
</dbReference>
<sequence>MQLDRAFTPPPSLQPVLRIERQDHCEETTLPVDDQFGSIARYFANAVLTGSNMLDQSEMSRRQAQLIDDVERVAVRIEVP</sequence>
<evidence type="ECO:0000313" key="1">
    <source>
        <dbReference type="EMBL" id="MEV5510191.1"/>
    </source>
</evidence>
<evidence type="ECO:0000313" key="2">
    <source>
        <dbReference type="Proteomes" id="UP001552594"/>
    </source>
</evidence>
<keyword evidence="2" id="KW-1185">Reference proteome</keyword>
<name>A0ABV3K4W0_STRON</name>
<gene>
    <name evidence="1" type="ORF">AB0L16_27840</name>
</gene>
<proteinExistence type="predicted"/>